<sequence length="270" mass="30039">MKTRRYFLSKTLVTLAGAALSPSLLTAHHVEEPLPLPTLQGRKILFTYGGWAGHDPETNKDYFVPWLEEQGATVVSANHTAPYADEALMDTIDLVIQSITMSNITREEEKGLLRAISNGTGMVGWHGGLCDSFRSSTAYQYMTGGQFVAHPGGIVDYQVDIVNKKDAINQGLSSFQMKSEQYYMHVDPNVKVLATTKFSGANDPWIEGCVVPVAWKKMFNNGRVFYSSLGHELSHLIDKPDALAMIQRGITWASASKYEPVEKWINPVYY</sequence>
<dbReference type="InterPro" id="IPR029010">
    <property type="entry name" value="ThuA-like"/>
</dbReference>
<evidence type="ECO:0000256" key="1">
    <source>
        <dbReference type="SAM" id="SignalP"/>
    </source>
</evidence>
<accession>A0ABY6D1T3</accession>
<gene>
    <name evidence="3" type="ORF">N7E81_03255</name>
</gene>
<dbReference type="Proteomes" id="UP001062165">
    <property type="component" value="Chromosome"/>
</dbReference>
<dbReference type="Gene3D" id="3.40.50.880">
    <property type="match status" value="1"/>
</dbReference>
<evidence type="ECO:0000313" key="4">
    <source>
        <dbReference type="Proteomes" id="UP001062165"/>
    </source>
</evidence>
<protein>
    <submittedName>
        <fullName evidence="3">ThuA domain-containing protein</fullName>
    </submittedName>
</protein>
<dbReference type="RefSeq" id="WP_263051852.1">
    <property type="nucleotide sequence ID" value="NZ_CP106735.1"/>
</dbReference>
<dbReference type="InterPro" id="IPR006311">
    <property type="entry name" value="TAT_signal"/>
</dbReference>
<dbReference type="Pfam" id="PF06283">
    <property type="entry name" value="ThuA"/>
    <property type="match status" value="1"/>
</dbReference>
<feature type="signal peptide" evidence="1">
    <location>
        <begin position="1"/>
        <end position="26"/>
    </location>
</feature>
<feature type="domain" description="ThuA-like" evidence="2">
    <location>
        <begin position="44"/>
        <end position="253"/>
    </location>
</feature>
<keyword evidence="4" id="KW-1185">Reference proteome</keyword>
<organism evidence="3 4">
    <name type="scientific">Reichenbachiella carrageenanivorans</name>
    <dbReference type="NCBI Taxonomy" id="2979869"/>
    <lineage>
        <taxon>Bacteria</taxon>
        <taxon>Pseudomonadati</taxon>
        <taxon>Bacteroidota</taxon>
        <taxon>Cytophagia</taxon>
        <taxon>Cytophagales</taxon>
        <taxon>Reichenbachiellaceae</taxon>
        <taxon>Reichenbachiella</taxon>
    </lineage>
</organism>
<dbReference type="EMBL" id="CP106735">
    <property type="protein sequence ID" value="UXX80122.1"/>
    <property type="molecule type" value="Genomic_DNA"/>
</dbReference>
<dbReference type="PROSITE" id="PS51318">
    <property type="entry name" value="TAT"/>
    <property type="match status" value="1"/>
</dbReference>
<keyword evidence="1" id="KW-0732">Signal</keyword>
<dbReference type="InterPro" id="IPR029062">
    <property type="entry name" value="Class_I_gatase-like"/>
</dbReference>
<feature type="chain" id="PRO_5047154968" evidence="1">
    <location>
        <begin position="27"/>
        <end position="270"/>
    </location>
</feature>
<evidence type="ECO:0000259" key="2">
    <source>
        <dbReference type="Pfam" id="PF06283"/>
    </source>
</evidence>
<name>A0ABY6D1T3_9BACT</name>
<dbReference type="PANTHER" id="PTHR40469">
    <property type="entry name" value="SECRETED GLYCOSYL HYDROLASE"/>
    <property type="match status" value="1"/>
</dbReference>
<proteinExistence type="predicted"/>
<dbReference type="SUPFAM" id="SSF52317">
    <property type="entry name" value="Class I glutamine amidotransferase-like"/>
    <property type="match status" value="1"/>
</dbReference>
<reference evidence="3" key="1">
    <citation type="submission" date="2022-10" db="EMBL/GenBank/DDBJ databases">
        <title>Comparative genomics and taxonomic characterization of three novel marine species of genus Reichenbachiella exhibiting antioxidant and polysaccharide degradation activities.</title>
        <authorList>
            <person name="Muhammad N."/>
            <person name="Lee Y.-J."/>
            <person name="Ko J."/>
            <person name="Kim S.-G."/>
        </authorList>
    </citation>
    <scope>NUCLEOTIDE SEQUENCE</scope>
    <source>
        <strain evidence="3">Wsw4-B4</strain>
    </source>
</reference>
<evidence type="ECO:0000313" key="3">
    <source>
        <dbReference type="EMBL" id="UXX80122.1"/>
    </source>
</evidence>
<dbReference type="PANTHER" id="PTHR40469:SF2">
    <property type="entry name" value="GALACTOSE-BINDING DOMAIN-LIKE SUPERFAMILY PROTEIN"/>
    <property type="match status" value="1"/>
</dbReference>